<dbReference type="PANTHER" id="PTHR31301:SF83">
    <property type="entry name" value="PROTEIN ASYMMETRIC LEAVES 2"/>
    <property type="match status" value="1"/>
</dbReference>
<dbReference type="OrthoDB" id="2016447at2759"/>
<evidence type="ECO:0000256" key="1">
    <source>
        <dbReference type="ARBA" id="ARBA00004123"/>
    </source>
</evidence>
<keyword evidence="4" id="KW-0539">Nucleus</keyword>
<evidence type="ECO:0000313" key="8">
    <source>
        <dbReference type="EnsemblPlants" id="Pp3c19_19610V3.1"/>
    </source>
</evidence>
<dbReference type="InterPro" id="IPR004883">
    <property type="entry name" value="LOB"/>
</dbReference>
<dbReference type="PaxDb" id="3218-PP1S170_93V6.1"/>
<dbReference type="Gramene" id="Pp3c19_19610V3.1">
    <property type="protein sequence ID" value="Pp3c19_19610V3.1"/>
    <property type="gene ID" value="Pp3c19_19610"/>
</dbReference>
<feature type="compositionally biased region" description="Gly residues" evidence="5">
    <location>
        <begin position="227"/>
        <end position="258"/>
    </location>
</feature>
<reference evidence="8" key="3">
    <citation type="submission" date="2020-12" db="UniProtKB">
        <authorList>
            <consortium name="EnsemblPlants"/>
        </authorList>
    </citation>
    <scope>IDENTIFICATION</scope>
</reference>
<dbReference type="PROSITE" id="PS50891">
    <property type="entry name" value="LOB"/>
    <property type="match status" value="1"/>
</dbReference>
<reference evidence="7 9" key="2">
    <citation type="journal article" date="2018" name="Plant J.">
        <title>The Physcomitrella patens chromosome-scale assembly reveals moss genome structure and evolution.</title>
        <authorList>
            <person name="Lang D."/>
            <person name="Ullrich K.K."/>
            <person name="Murat F."/>
            <person name="Fuchs J."/>
            <person name="Jenkins J."/>
            <person name="Haas F.B."/>
            <person name="Piednoel M."/>
            <person name="Gundlach H."/>
            <person name="Van Bel M."/>
            <person name="Meyberg R."/>
            <person name="Vives C."/>
            <person name="Morata J."/>
            <person name="Symeonidi A."/>
            <person name="Hiss M."/>
            <person name="Muchero W."/>
            <person name="Kamisugi Y."/>
            <person name="Saleh O."/>
            <person name="Blanc G."/>
            <person name="Decker E.L."/>
            <person name="van Gessel N."/>
            <person name="Grimwood J."/>
            <person name="Hayes R.D."/>
            <person name="Graham S.W."/>
            <person name="Gunter L.E."/>
            <person name="McDaniel S.F."/>
            <person name="Hoernstein S.N.W."/>
            <person name="Larsson A."/>
            <person name="Li F.W."/>
            <person name="Perroud P.F."/>
            <person name="Phillips J."/>
            <person name="Ranjan P."/>
            <person name="Rokshar D.S."/>
            <person name="Rothfels C.J."/>
            <person name="Schneider L."/>
            <person name="Shu S."/>
            <person name="Stevenson D.W."/>
            <person name="Thummler F."/>
            <person name="Tillich M."/>
            <person name="Villarreal Aguilar J.C."/>
            <person name="Widiez T."/>
            <person name="Wong G.K."/>
            <person name="Wymore A."/>
            <person name="Zhang Y."/>
            <person name="Zimmer A.D."/>
            <person name="Quatrano R.S."/>
            <person name="Mayer K.F.X."/>
            <person name="Goodstein D."/>
            <person name="Casacuberta J.M."/>
            <person name="Vandepoele K."/>
            <person name="Reski R."/>
            <person name="Cuming A.C."/>
            <person name="Tuskan G.A."/>
            <person name="Maumus F."/>
            <person name="Salse J."/>
            <person name="Schmutz J."/>
            <person name="Rensing S.A."/>
        </authorList>
    </citation>
    <scope>NUCLEOTIDE SEQUENCE [LARGE SCALE GENOMIC DNA]</scope>
    <source>
        <strain evidence="8 9">cv. Gransden 2004</strain>
    </source>
</reference>
<dbReference type="GO" id="GO:0006355">
    <property type="term" value="P:regulation of DNA-templated transcription"/>
    <property type="evidence" value="ECO:0000318"/>
    <property type="project" value="GO_Central"/>
</dbReference>
<evidence type="ECO:0000259" key="6">
    <source>
        <dbReference type="PROSITE" id="PS50891"/>
    </source>
</evidence>
<feature type="region of interest" description="Disordered" evidence="5">
    <location>
        <begin position="212"/>
        <end position="265"/>
    </location>
</feature>
<sequence>MRVVVQERIDGFRDALSTTMKRGMASSSSSPCAACKFLRRKCTSECVFAPYFPPDQPHKFANVHKIFGASNITKLLNELPMHQREDAVNSLAYEADARVKDPVYGCVGAISVLQRQVAQLQNELAIAHSDLARYASAGMVVPSVGQGGASSSLGVGMNLSRGQPNREQMLTREQLMDLARDPSHLSREHLMELARGGGGSYETLQALGLSGALGPLGPFPSNPRPGGESGNRSGGEGGNGGGGGRGGGGGGGASGSNTGGQVTSP</sequence>
<protein>
    <recommendedName>
        <fullName evidence="6">LOB domain-containing protein</fullName>
    </recommendedName>
</protein>
<dbReference type="EnsemblPlants" id="Pp3c19_19610V3.1">
    <property type="protein sequence ID" value="Pp3c19_19610V3.1"/>
    <property type="gene ID" value="Pp3c19_19610"/>
</dbReference>
<dbReference type="EnsemblPlants" id="Pp3c19_19610V3.2">
    <property type="protein sequence ID" value="Pp3c19_19610V3.2"/>
    <property type="gene ID" value="Pp3c19_19610"/>
</dbReference>
<comment type="subcellular location">
    <subcellularLocation>
        <location evidence="1">Nucleus</location>
    </subcellularLocation>
</comment>
<dbReference type="OMA" id="MHQREDA"/>
<evidence type="ECO:0000313" key="7">
    <source>
        <dbReference type="EMBL" id="PNR34519.1"/>
    </source>
</evidence>
<proteinExistence type="inferred from homology"/>
<dbReference type="GO" id="GO:0001216">
    <property type="term" value="F:DNA-binding transcription activator activity"/>
    <property type="evidence" value="ECO:0000318"/>
    <property type="project" value="GO_Central"/>
</dbReference>
<name>A0A2K1IZ19_PHYPA</name>
<evidence type="ECO:0000313" key="9">
    <source>
        <dbReference type="Proteomes" id="UP000006727"/>
    </source>
</evidence>
<dbReference type="Pfam" id="PF03195">
    <property type="entry name" value="LOB"/>
    <property type="match status" value="1"/>
</dbReference>
<dbReference type="GeneID" id="112272638"/>
<gene>
    <name evidence="8" type="primary">LOC112272638</name>
    <name evidence="7" type="ORF">PHYPA_024336</name>
</gene>
<evidence type="ECO:0000256" key="3">
    <source>
        <dbReference type="ARBA" id="ARBA00022473"/>
    </source>
</evidence>
<dbReference type="PANTHER" id="PTHR31301">
    <property type="entry name" value="LOB DOMAIN-CONTAINING PROTEIN 4-RELATED"/>
    <property type="match status" value="1"/>
</dbReference>
<feature type="domain" description="LOB" evidence="6">
    <location>
        <begin position="30"/>
        <end position="131"/>
    </location>
</feature>
<accession>A0A2K1IZ19</accession>
<dbReference type="Proteomes" id="UP000006727">
    <property type="component" value="Chromosome 19"/>
</dbReference>
<dbReference type="Gramene" id="Pp3c19_19610V3.2">
    <property type="protein sequence ID" value="Pp3c19_19610V3.2"/>
    <property type="gene ID" value="Pp3c19_19610"/>
</dbReference>
<organism evidence="7">
    <name type="scientific">Physcomitrium patens</name>
    <name type="common">Spreading-leaved earth moss</name>
    <name type="synonym">Physcomitrella patens</name>
    <dbReference type="NCBI Taxonomy" id="3218"/>
    <lineage>
        <taxon>Eukaryota</taxon>
        <taxon>Viridiplantae</taxon>
        <taxon>Streptophyta</taxon>
        <taxon>Embryophyta</taxon>
        <taxon>Bryophyta</taxon>
        <taxon>Bryophytina</taxon>
        <taxon>Bryopsida</taxon>
        <taxon>Funariidae</taxon>
        <taxon>Funariales</taxon>
        <taxon>Funariaceae</taxon>
        <taxon>Physcomitrium</taxon>
    </lineage>
</organism>
<dbReference type="GO" id="GO:0005634">
    <property type="term" value="C:nucleus"/>
    <property type="evidence" value="ECO:0000318"/>
    <property type="project" value="GO_Central"/>
</dbReference>
<evidence type="ECO:0000256" key="2">
    <source>
        <dbReference type="ARBA" id="ARBA00005474"/>
    </source>
</evidence>
<evidence type="ECO:0000256" key="4">
    <source>
        <dbReference type="ARBA" id="ARBA00023242"/>
    </source>
</evidence>
<keyword evidence="3" id="KW-0217">Developmental protein</keyword>
<dbReference type="AlphaFoldDB" id="A0A2K1IZ19"/>
<reference evidence="7 9" key="1">
    <citation type="journal article" date="2008" name="Science">
        <title>The Physcomitrella genome reveals evolutionary insights into the conquest of land by plants.</title>
        <authorList>
            <person name="Rensing S."/>
            <person name="Lang D."/>
            <person name="Zimmer A."/>
            <person name="Terry A."/>
            <person name="Salamov A."/>
            <person name="Shapiro H."/>
            <person name="Nishiyama T."/>
            <person name="Perroud P.-F."/>
            <person name="Lindquist E."/>
            <person name="Kamisugi Y."/>
            <person name="Tanahashi T."/>
            <person name="Sakakibara K."/>
            <person name="Fujita T."/>
            <person name="Oishi K."/>
            <person name="Shin-I T."/>
            <person name="Kuroki Y."/>
            <person name="Toyoda A."/>
            <person name="Suzuki Y."/>
            <person name="Hashimoto A."/>
            <person name="Yamaguchi K."/>
            <person name="Sugano A."/>
            <person name="Kohara Y."/>
            <person name="Fujiyama A."/>
            <person name="Anterola A."/>
            <person name="Aoki S."/>
            <person name="Ashton N."/>
            <person name="Barbazuk W.B."/>
            <person name="Barker E."/>
            <person name="Bennetzen J."/>
            <person name="Bezanilla M."/>
            <person name="Blankenship R."/>
            <person name="Cho S.H."/>
            <person name="Dutcher S."/>
            <person name="Estelle M."/>
            <person name="Fawcett J.A."/>
            <person name="Gundlach H."/>
            <person name="Hanada K."/>
            <person name="Heyl A."/>
            <person name="Hicks K.A."/>
            <person name="Hugh J."/>
            <person name="Lohr M."/>
            <person name="Mayer K."/>
            <person name="Melkozernov A."/>
            <person name="Murata T."/>
            <person name="Nelson D."/>
            <person name="Pils B."/>
            <person name="Prigge M."/>
            <person name="Reiss B."/>
            <person name="Renner T."/>
            <person name="Rombauts S."/>
            <person name="Rushton P."/>
            <person name="Sanderfoot A."/>
            <person name="Schween G."/>
            <person name="Shiu S.-H."/>
            <person name="Stueber K."/>
            <person name="Theodoulou F.L."/>
            <person name="Tu H."/>
            <person name="Van de Peer Y."/>
            <person name="Verrier P.J."/>
            <person name="Waters E."/>
            <person name="Wood A."/>
            <person name="Yang L."/>
            <person name="Cove D."/>
            <person name="Cuming A."/>
            <person name="Hasebe M."/>
            <person name="Lucas S."/>
            <person name="Mishler D.B."/>
            <person name="Reski R."/>
            <person name="Grigoriev I."/>
            <person name="Quatrano R.S."/>
            <person name="Boore J.L."/>
        </authorList>
    </citation>
    <scope>NUCLEOTIDE SEQUENCE [LARGE SCALE GENOMIC DNA]</scope>
    <source>
        <strain evidence="8 9">cv. Gransden 2004</strain>
    </source>
</reference>
<keyword evidence="9" id="KW-1185">Reference proteome</keyword>
<dbReference type="RefSeq" id="XP_024356367.1">
    <property type="nucleotide sequence ID" value="XM_024500599.2"/>
</dbReference>
<evidence type="ECO:0000256" key="5">
    <source>
        <dbReference type="SAM" id="MobiDB-lite"/>
    </source>
</evidence>
<comment type="similarity">
    <text evidence="2">Belongs to the LOB domain-containing protein family.</text>
</comment>
<dbReference type="EMBL" id="ABEU02000019">
    <property type="protein sequence ID" value="PNR34519.1"/>
    <property type="molecule type" value="Genomic_DNA"/>
</dbReference>